<dbReference type="GO" id="GO:0005789">
    <property type="term" value="C:endoplasmic reticulum membrane"/>
    <property type="evidence" value="ECO:0007669"/>
    <property type="project" value="TreeGrafter"/>
</dbReference>
<proteinExistence type="predicted"/>
<dbReference type="GO" id="GO:0005794">
    <property type="term" value="C:Golgi apparatus"/>
    <property type="evidence" value="ECO:0007669"/>
    <property type="project" value="TreeGrafter"/>
</dbReference>
<dbReference type="OrthoDB" id="6357215at2759"/>
<dbReference type="GO" id="GO:0006888">
    <property type="term" value="P:endoplasmic reticulum to Golgi vesicle-mediated transport"/>
    <property type="evidence" value="ECO:0007669"/>
    <property type="project" value="TreeGrafter"/>
</dbReference>
<comment type="caution">
    <text evidence="2">The sequence shown here is derived from an EMBL/GenBank/DDBJ whole genome shotgun (WGS) entry which is preliminary data.</text>
</comment>
<accession>A0A8J2NRF1</accession>
<dbReference type="AlphaFoldDB" id="A0A8J2NRF1"/>
<dbReference type="GO" id="GO:0005886">
    <property type="term" value="C:plasma membrane"/>
    <property type="evidence" value="ECO:0007669"/>
    <property type="project" value="TreeGrafter"/>
</dbReference>
<dbReference type="EMBL" id="CAJVCH010094495">
    <property type="protein sequence ID" value="CAG7722987.1"/>
    <property type="molecule type" value="Genomic_DNA"/>
</dbReference>
<name>A0A8J2NRF1_9HEXA</name>
<dbReference type="InterPro" id="IPR053202">
    <property type="entry name" value="EGF_Rcpt_Signaling_Reg"/>
</dbReference>
<dbReference type="InterPro" id="IPR006342">
    <property type="entry name" value="FkbM_mtfrase"/>
</dbReference>
<dbReference type="Pfam" id="PF05050">
    <property type="entry name" value="Methyltransf_21"/>
    <property type="match status" value="1"/>
</dbReference>
<feature type="domain" description="Methyltransferase FkbM" evidence="1">
    <location>
        <begin position="4"/>
        <end position="44"/>
    </location>
</feature>
<organism evidence="2 3">
    <name type="scientific">Allacma fusca</name>
    <dbReference type="NCBI Taxonomy" id="39272"/>
    <lineage>
        <taxon>Eukaryota</taxon>
        <taxon>Metazoa</taxon>
        <taxon>Ecdysozoa</taxon>
        <taxon>Arthropoda</taxon>
        <taxon>Hexapoda</taxon>
        <taxon>Collembola</taxon>
        <taxon>Symphypleona</taxon>
        <taxon>Sminthuridae</taxon>
        <taxon>Allacma</taxon>
    </lineage>
</organism>
<evidence type="ECO:0000313" key="2">
    <source>
        <dbReference type="EMBL" id="CAG7722987.1"/>
    </source>
</evidence>
<sequence length="49" mass="5446">SSIGVKTVDYFSLDVEGFEMDVLYTVPFHLINITVLTVEFIHGRGGAEE</sequence>
<dbReference type="GO" id="GO:0016197">
    <property type="term" value="P:endosomal transport"/>
    <property type="evidence" value="ECO:0007669"/>
    <property type="project" value="TreeGrafter"/>
</dbReference>
<evidence type="ECO:0000259" key="1">
    <source>
        <dbReference type="Pfam" id="PF05050"/>
    </source>
</evidence>
<dbReference type="PANTHER" id="PTHR34009:SF2">
    <property type="entry name" value="PROTEIN STAR"/>
    <property type="match status" value="1"/>
</dbReference>
<protein>
    <recommendedName>
        <fullName evidence="1">Methyltransferase FkbM domain-containing protein</fullName>
    </recommendedName>
</protein>
<dbReference type="PANTHER" id="PTHR34009">
    <property type="entry name" value="PROTEIN STAR"/>
    <property type="match status" value="1"/>
</dbReference>
<evidence type="ECO:0000313" key="3">
    <source>
        <dbReference type="Proteomes" id="UP000708208"/>
    </source>
</evidence>
<dbReference type="Proteomes" id="UP000708208">
    <property type="component" value="Unassembled WGS sequence"/>
</dbReference>
<feature type="non-terminal residue" evidence="2">
    <location>
        <position position="1"/>
    </location>
</feature>
<reference evidence="2" key="1">
    <citation type="submission" date="2021-06" db="EMBL/GenBank/DDBJ databases">
        <authorList>
            <person name="Hodson N. C."/>
            <person name="Mongue J. A."/>
            <person name="Jaron S. K."/>
        </authorList>
    </citation>
    <scope>NUCLEOTIDE SEQUENCE</scope>
</reference>
<gene>
    <name evidence="2" type="ORF">AFUS01_LOCUS12095</name>
</gene>
<keyword evidence="3" id="KW-1185">Reference proteome</keyword>
<dbReference type="GO" id="GO:0031902">
    <property type="term" value="C:late endosome membrane"/>
    <property type="evidence" value="ECO:0007669"/>
    <property type="project" value="TreeGrafter"/>
</dbReference>
<feature type="non-terminal residue" evidence="2">
    <location>
        <position position="49"/>
    </location>
</feature>